<dbReference type="RefSeq" id="WP_068120367.1">
    <property type="nucleotide sequence ID" value="NZ_CCXJ01000263.1"/>
</dbReference>
<dbReference type="InterPro" id="IPR039421">
    <property type="entry name" value="Type_1_exporter"/>
</dbReference>
<keyword evidence="6 7" id="KW-0472">Membrane</keyword>
<gene>
    <name evidence="10" type="ORF">J2S59_002069</name>
</gene>
<evidence type="ECO:0000256" key="7">
    <source>
        <dbReference type="SAM" id="Phobius"/>
    </source>
</evidence>
<proteinExistence type="predicted"/>
<dbReference type="PANTHER" id="PTHR43394:SF1">
    <property type="entry name" value="ATP-BINDING CASSETTE SUB-FAMILY B MEMBER 10, MITOCHONDRIAL"/>
    <property type="match status" value="1"/>
</dbReference>
<feature type="transmembrane region" description="Helical" evidence="7">
    <location>
        <begin position="69"/>
        <end position="96"/>
    </location>
</feature>
<accession>A0ABT9NR29</accession>
<dbReference type="InterPro" id="IPR003439">
    <property type="entry name" value="ABC_transporter-like_ATP-bd"/>
</dbReference>
<comment type="subcellular location">
    <subcellularLocation>
        <location evidence="1">Cell membrane</location>
        <topology evidence="1">Multi-pass membrane protein</topology>
    </subcellularLocation>
</comment>
<keyword evidence="5 7" id="KW-1133">Transmembrane helix</keyword>
<keyword evidence="3" id="KW-0547">Nucleotide-binding</keyword>
<keyword evidence="2 7" id="KW-0812">Transmembrane</keyword>
<evidence type="ECO:0000256" key="6">
    <source>
        <dbReference type="ARBA" id="ARBA00023136"/>
    </source>
</evidence>
<dbReference type="PANTHER" id="PTHR43394">
    <property type="entry name" value="ATP-DEPENDENT PERMEASE MDL1, MITOCHONDRIAL"/>
    <property type="match status" value="1"/>
</dbReference>
<feature type="transmembrane region" description="Helical" evidence="7">
    <location>
        <begin position="30"/>
        <end position="49"/>
    </location>
</feature>
<dbReference type="InterPro" id="IPR011527">
    <property type="entry name" value="ABC1_TM_dom"/>
</dbReference>
<dbReference type="Gene3D" id="1.20.1560.10">
    <property type="entry name" value="ABC transporter type 1, transmembrane domain"/>
    <property type="match status" value="1"/>
</dbReference>
<feature type="domain" description="ABC transporter" evidence="8">
    <location>
        <begin position="347"/>
        <end position="581"/>
    </location>
</feature>
<dbReference type="Pfam" id="PF00664">
    <property type="entry name" value="ABC_membrane"/>
    <property type="match status" value="1"/>
</dbReference>
<evidence type="ECO:0000256" key="5">
    <source>
        <dbReference type="ARBA" id="ARBA00022989"/>
    </source>
</evidence>
<dbReference type="SUPFAM" id="SSF90123">
    <property type="entry name" value="ABC transporter transmembrane region"/>
    <property type="match status" value="1"/>
</dbReference>
<dbReference type="EMBL" id="JAUSQM010000001">
    <property type="protein sequence ID" value="MDP9822260.1"/>
    <property type="molecule type" value="Genomic_DNA"/>
</dbReference>
<reference evidence="10 11" key="1">
    <citation type="submission" date="2023-07" db="EMBL/GenBank/DDBJ databases">
        <title>Sequencing the genomes of 1000 actinobacteria strains.</title>
        <authorList>
            <person name="Klenk H.-P."/>
        </authorList>
    </citation>
    <scope>NUCLEOTIDE SEQUENCE [LARGE SCALE GENOMIC DNA]</scope>
    <source>
        <strain evidence="10 11">GD13</strain>
    </source>
</reference>
<evidence type="ECO:0000256" key="1">
    <source>
        <dbReference type="ARBA" id="ARBA00004651"/>
    </source>
</evidence>
<dbReference type="PROSITE" id="PS50893">
    <property type="entry name" value="ABC_TRANSPORTER_2"/>
    <property type="match status" value="1"/>
</dbReference>
<dbReference type="Proteomes" id="UP001240447">
    <property type="component" value="Unassembled WGS sequence"/>
</dbReference>
<evidence type="ECO:0000256" key="3">
    <source>
        <dbReference type="ARBA" id="ARBA00022741"/>
    </source>
</evidence>
<dbReference type="SMART" id="SM00382">
    <property type="entry name" value="AAA"/>
    <property type="match status" value="1"/>
</dbReference>
<evidence type="ECO:0000313" key="11">
    <source>
        <dbReference type="Proteomes" id="UP001240447"/>
    </source>
</evidence>
<keyword evidence="4 10" id="KW-0067">ATP-binding</keyword>
<dbReference type="Pfam" id="PF00005">
    <property type="entry name" value="ABC_tran"/>
    <property type="match status" value="1"/>
</dbReference>
<name>A0ABT9NR29_9ACTN</name>
<dbReference type="Gene3D" id="3.40.50.300">
    <property type="entry name" value="P-loop containing nucleotide triphosphate hydrolases"/>
    <property type="match status" value="1"/>
</dbReference>
<dbReference type="InterPro" id="IPR027417">
    <property type="entry name" value="P-loop_NTPase"/>
</dbReference>
<evidence type="ECO:0000259" key="9">
    <source>
        <dbReference type="PROSITE" id="PS50929"/>
    </source>
</evidence>
<sequence length="584" mass="60399">MSASPRGILPIADRRATTRLVWSTARRHRAALLAALASFLVGGLALLVAPRAFGYLVDAIDGPGDGDGVLLGVVVAIAVAGVVGGLAQLCATVFLARAGEPALADLREEVLDRALHLDTQRLEEAGAGDVLSRVSDDVRTVSQSLVEVVPSFVQALVAVVFTAAGLFALDWRLGLAGLAAAPAYALGVRWYLPRSGPIYAAERVAQGERAEALVAGVHGADTLRAYGREQAQLDLVARKSWDAVSYALNVMRLLTRFGARNNRSELVGLLAVLSVGFLLVRDDAVTVGAVTAAALYFHRLFNPIGALIFLFDEVQSTGASLARIAGVIGMPAPVLPADPPRPANATLTLRGIGHAYEAGAPVLHDVDLVLAPGERVALVGATGAGKTTLGAIAAGVLVPTRGEVLLGGVPLAQLGRRELRRHIALVSQEVHVFSGTVREAVTLARADADDADVRAALETVRAWGWVTALPDGLDTRVGGDGVPLSGAQAQQLALARVVLADPPVVVLDEATAEAGSAGARDLEIAALAATEGRTAITVAHRLTQARAADRIVVLDAGCVVEAGSHDELVAAGGRYADLWAAWSA</sequence>
<evidence type="ECO:0000256" key="2">
    <source>
        <dbReference type="ARBA" id="ARBA00022692"/>
    </source>
</evidence>
<dbReference type="InterPro" id="IPR003593">
    <property type="entry name" value="AAA+_ATPase"/>
</dbReference>
<keyword evidence="11" id="KW-1185">Reference proteome</keyword>
<comment type="caution">
    <text evidence="10">The sequence shown here is derived from an EMBL/GenBank/DDBJ whole genome shotgun (WGS) entry which is preliminary data.</text>
</comment>
<dbReference type="GO" id="GO:0005524">
    <property type="term" value="F:ATP binding"/>
    <property type="evidence" value="ECO:0007669"/>
    <property type="project" value="UniProtKB-KW"/>
</dbReference>
<protein>
    <submittedName>
        <fullName evidence="10">ATP-binding cassette subfamily C protein</fullName>
    </submittedName>
</protein>
<evidence type="ECO:0000256" key="4">
    <source>
        <dbReference type="ARBA" id="ARBA00022840"/>
    </source>
</evidence>
<evidence type="ECO:0000313" key="10">
    <source>
        <dbReference type="EMBL" id="MDP9822260.1"/>
    </source>
</evidence>
<organism evidence="10 11">
    <name type="scientific">Nocardioides massiliensis</name>
    <dbReference type="NCBI Taxonomy" id="1325935"/>
    <lineage>
        <taxon>Bacteria</taxon>
        <taxon>Bacillati</taxon>
        <taxon>Actinomycetota</taxon>
        <taxon>Actinomycetes</taxon>
        <taxon>Propionibacteriales</taxon>
        <taxon>Nocardioidaceae</taxon>
        <taxon>Nocardioides</taxon>
    </lineage>
</organism>
<dbReference type="CDD" id="cd07346">
    <property type="entry name" value="ABC_6TM_exporters"/>
    <property type="match status" value="1"/>
</dbReference>
<dbReference type="InterPro" id="IPR036640">
    <property type="entry name" value="ABC1_TM_sf"/>
</dbReference>
<dbReference type="SUPFAM" id="SSF52540">
    <property type="entry name" value="P-loop containing nucleoside triphosphate hydrolases"/>
    <property type="match status" value="1"/>
</dbReference>
<dbReference type="PROSITE" id="PS50929">
    <property type="entry name" value="ABC_TM1F"/>
    <property type="match status" value="1"/>
</dbReference>
<feature type="transmembrane region" description="Helical" evidence="7">
    <location>
        <begin position="148"/>
        <end position="169"/>
    </location>
</feature>
<feature type="domain" description="ABC transmembrane type-1" evidence="9">
    <location>
        <begin position="33"/>
        <end position="316"/>
    </location>
</feature>
<evidence type="ECO:0000259" key="8">
    <source>
        <dbReference type="PROSITE" id="PS50893"/>
    </source>
</evidence>